<accession>A0ABR1DPH3</accession>
<comment type="caution">
    <text evidence="3">The sequence shown here is derived from an EMBL/GenBank/DDBJ whole genome shotgun (WGS) entry which is preliminary data.</text>
</comment>
<evidence type="ECO:0000313" key="3">
    <source>
        <dbReference type="EMBL" id="KAK6752344.1"/>
    </source>
</evidence>
<name>A0ABR1DPH3_NECAM</name>
<feature type="transmembrane region" description="Helical" evidence="2">
    <location>
        <begin position="6"/>
        <end position="27"/>
    </location>
</feature>
<reference evidence="3 4" key="1">
    <citation type="submission" date="2023-08" db="EMBL/GenBank/DDBJ databases">
        <title>A Necator americanus chromosomal reference genome.</title>
        <authorList>
            <person name="Ilik V."/>
            <person name="Petrzelkova K.J."/>
            <person name="Pardy F."/>
            <person name="Fuh T."/>
            <person name="Niatou-Singa F.S."/>
            <person name="Gouil Q."/>
            <person name="Baker L."/>
            <person name="Ritchie M.E."/>
            <person name="Jex A.R."/>
            <person name="Gazzola D."/>
            <person name="Li H."/>
            <person name="Toshio Fujiwara R."/>
            <person name="Zhan B."/>
            <person name="Aroian R.V."/>
            <person name="Pafco B."/>
            <person name="Schwarz E.M."/>
        </authorList>
    </citation>
    <scope>NUCLEOTIDE SEQUENCE [LARGE SCALE GENOMIC DNA]</scope>
    <source>
        <strain evidence="3 4">Aroian</strain>
        <tissue evidence="3">Whole animal</tissue>
    </source>
</reference>
<feature type="transmembrane region" description="Helical" evidence="2">
    <location>
        <begin position="124"/>
        <end position="147"/>
    </location>
</feature>
<feature type="transmembrane region" description="Helical" evidence="2">
    <location>
        <begin position="90"/>
        <end position="112"/>
    </location>
</feature>
<protein>
    <recommendedName>
        <fullName evidence="5">G-protein coupled receptors family 3 profile domain-containing protein</fullName>
    </recommendedName>
</protein>
<gene>
    <name evidence="3" type="primary">Necator_chrIV.g16941</name>
    <name evidence="3" type="ORF">RB195_003643</name>
</gene>
<proteinExistence type="predicted"/>
<feature type="transmembrane region" description="Helical" evidence="2">
    <location>
        <begin position="57"/>
        <end position="78"/>
    </location>
</feature>
<evidence type="ECO:0000256" key="2">
    <source>
        <dbReference type="SAM" id="Phobius"/>
    </source>
</evidence>
<feature type="compositionally biased region" description="Low complexity" evidence="1">
    <location>
        <begin position="260"/>
        <end position="273"/>
    </location>
</feature>
<organism evidence="3 4">
    <name type="scientific">Necator americanus</name>
    <name type="common">Human hookworm</name>
    <dbReference type="NCBI Taxonomy" id="51031"/>
    <lineage>
        <taxon>Eukaryota</taxon>
        <taxon>Metazoa</taxon>
        <taxon>Ecdysozoa</taxon>
        <taxon>Nematoda</taxon>
        <taxon>Chromadorea</taxon>
        <taxon>Rhabditida</taxon>
        <taxon>Rhabditina</taxon>
        <taxon>Rhabditomorpha</taxon>
        <taxon>Strongyloidea</taxon>
        <taxon>Ancylostomatidae</taxon>
        <taxon>Bunostominae</taxon>
        <taxon>Necator</taxon>
    </lineage>
</organism>
<dbReference type="EMBL" id="JAVFWL010000004">
    <property type="protein sequence ID" value="KAK6752344.1"/>
    <property type="molecule type" value="Genomic_DNA"/>
</dbReference>
<keyword evidence="2" id="KW-0472">Membrane</keyword>
<sequence>MPCQAVHSQLLFVLLTCYCNLTFYLLLARQHSIHILSVNASEVSTKEVTMKVEGFKVFISLIIYILSILCIICCIMINNVDRMATKVPSAVIVAILIFVLLFNVMAMILLFIHNGPNNEKVTEIRACAILSTPTAVLIMVTLGYFAWKPPTTALIIHDYTKNFKQGTKKKSNNRHTVIPIPKAFSGESKEKNKSSDEEKHNEEQPQYENLVEVNQGPPDASPVGVDVNPKKPGSADEANVNKDYPVSPEVVEMEKKSADGGEAPANAENAAPL</sequence>
<keyword evidence="2" id="KW-1133">Transmembrane helix</keyword>
<feature type="compositionally biased region" description="Basic and acidic residues" evidence="1">
    <location>
        <begin position="187"/>
        <end position="203"/>
    </location>
</feature>
<dbReference type="Proteomes" id="UP001303046">
    <property type="component" value="Unassembled WGS sequence"/>
</dbReference>
<evidence type="ECO:0008006" key="5">
    <source>
        <dbReference type="Google" id="ProtNLM"/>
    </source>
</evidence>
<evidence type="ECO:0000256" key="1">
    <source>
        <dbReference type="SAM" id="MobiDB-lite"/>
    </source>
</evidence>
<keyword evidence="2" id="KW-0812">Transmembrane</keyword>
<keyword evidence="4" id="KW-1185">Reference proteome</keyword>
<evidence type="ECO:0000313" key="4">
    <source>
        <dbReference type="Proteomes" id="UP001303046"/>
    </source>
</evidence>
<feature type="region of interest" description="Disordered" evidence="1">
    <location>
        <begin position="166"/>
        <end position="273"/>
    </location>
</feature>